<dbReference type="Gene3D" id="3.40.50.720">
    <property type="entry name" value="NAD(P)-binding Rossmann-like Domain"/>
    <property type="match status" value="1"/>
</dbReference>
<dbReference type="eggNOG" id="KOG1205">
    <property type="taxonomic scope" value="Eukaryota"/>
</dbReference>
<feature type="domain" description="Ketoreductase" evidence="5">
    <location>
        <begin position="109"/>
        <end position="295"/>
    </location>
</feature>
<evidence type="ECO:0000256" key="4">
    <source>
        <dbReference type="SAM" id="Phobius"/>
    </source>
</evidence>
<protein>
    <recommendedName>
        <fullName evidence="5">Ketoreductase domain-containing protein</fullName>
    </recommendedName>
</protein>
<keyword evidence="4" id="KW-0472">Membrane</keyword>
<comment type="similarity">
    <text evidence="1">Belongs to the short-chain dehydrogenases/reductases (SDR) family.</text>
</comment>
<dbReference type="InterPro" id="IPR057326">
    <property type="entry name" value="KR_dom"/>
</dbReference>
<dbReference type="Proteomes" id="UP000013827">
    <property type="component" value="Unassembled WGS sequence"/>
</dbReference>
<feature type="region of interest" description="Disordered" evidence="3">
    <location>
        <begin position="384"/>
        <end position="436"/>
    </location>
</feature>
<keyword evidence="4" id="KW-0812">Transmembrane</keyword>
<keyword evidence="7" id="KW-1185">Reference proteome</keyword>
<evidence type="ECO:0000313" key="6">
    <source>
        <dbReference type="EnsemblProtists" id="EOD05667"/>
    </source>
</evidence>
<evidence type="ECO:0000256" key="2">
    <source>
        <dbReference type="ARBA" id="ARBA00023002"/>
    </source>
</evidence>
<dbReference type="KEGG" id="ehx:EMIHUDRAFT_359930"/>
<dbReference type="GO" id="GO:0016020">
    <property type="term" value="C:membrane"/>
    <property type="evidence" value="ECO:0007669"/>
    <property type="project" value="TreeGrafter"/>
</dbReference>
<keyword evidence="4" id="KW-1133">Transmembrane helix</keyword>
<dbReference type="GO" id="GO:0016491">
    <property type="term" value="F:oxidoreductase activity"/>
    <property type="evidence" value="ECO:0007669"/>
    <property type="project" value="UniProtKB-KW"/>
</dbReference>
<dbReference type="GeneID" id="17251759"/>
<evidence type="ECO:0000313" key="7">
    <source>
        <dbReference type="Proteomes" id="UP000013827"/>
    </source>
</evidence>
<reference evidence="7" key="1">
    <citation type="journal article" date="2013" name="Nature">
        <title>Pan genome of the phytoplankton Emiliania underpins its global distribution.</title>
        <authorList>
            <person name="Read B.A."/>
            <person name="Kegel J."/>
            <person name="Klute M.J."/>
            <person name="Kuo A."/>
            <person name="Lefebvre S.C."/>
            <person name="Maumus F."/>
            <person name="Mayer C."/>
            <person name="Miller J."/>
            <person name="Monier A."/>
            <person name="Salamov A."/>
            <person name="Young J."/>
            <person name="Aguilar M."/>
            <person name="Claverie J.M."/>
            <person name="Frickenhaus S."/>
            <person name="Gonzalez K."/>
            <person name="Herman E.K."/>
            <person name="Lin Y.C."/>
            <person name="Napier J."/>
            <person name="Ogata H."/>
            <person name="Sarno A.F."/>
            <person name="Shmutz J."/>
            <person name="Schroeder D."/>
            <person name="de Vargas C."/>
            <person name="Verret F."/>
            <person name="von Dassow P."/>
            <person name="Valentin K."/>
            <person name="Van de Peer Y."/>
            <person name="Wheeler G."/>
            <person name="Dacks J.B."/>
            <person name="Delwiche C.F."/>
            <person name="Dyhrman S.T."/>
            <person name="Glockner G."/>
            <person name="John U."/>
            <person name="Richards T."/>
            <person name="Worden A.Z."/>
            <person name="Zhang X."/>
            <person name="Grigoriev I.V."/>
            <person name="Allen A.E."/>
            <person name="Bidle K."/>
            <person name="Borodovsky M."/>
            <person name="Bowler C."/>
            <person name="Brownlee C."/>
            <person name="Cock J.M."/>
            <person name="Elias M."/>
            <person name="Gladyshev V.N."/>
            <person name="Groth M."/>
            <person name="Guda C."/>
            <person name="Hadaegh A."/>
            <person name="Iglesias-Rodriguez M.D."/>
            <person name="Jenkins J."/>
            <person name="Jones B.M."/>
            <person name="Lawson T."/>
            <person name="Leese F."/>
            <person name="Lindquist E."/>
            <person name="Lobanov A."/>
            <person name="Lomsadze A."/>
            <person name="Malik S.B."/>
            <person name="Marsh M.E."/>
            <person name="Mackinder L."/>
            <person name="Mock T."/>
            <person name="Mueller-Roeber B."/>
            <person name="Pagarete A."/>
            <person name="Parker M."/>
            <person name="Probert I."/>
            <person name="Quesneville H."/>
            <person name="Raines C."/>
            <person name="Rensing S.A."/>
            <person name="Riano-Pachon D.M."/>
            <person name="Richier S."/>
            <person name="Rokitta S."/>
            <person name="Shiraiwa Y."/>
            <person name="Soanes D.M."/>
            <person name="van der Giezen M."/>
            <person name="Wahlund T.M."/>
            <person name="Williams B."/>
            <person name="Wilson W."/>
            <person name="Wolfe G."/>
            <person name="Wurch L.L."/>
        </authorList>
    </citation>
    <scope>NUCLEOTIDE SEQUENCE</scope>
</reference>
<dbReference type="PANTHER" id="PTHR44196:SF1">
    <property type="entry name" value="DEHYDROGENASE_REDUCTASE SDR FAMILY MEMBER 7B"/>
    <property type="match status" value="1"/>
</dbReference>
<evidence type="ECO:0000256" key="1">
    <source>
        <dbReference type="ARBA" id="ARBA00006484"/>
    </source>
</evidence>
<dbReference type="EnsemblProtists" id="EOD05667">
    <property type="protein sequence ID" value="EOD05667"/>
    <property type="gene ID" value="EMIHUDRAFT_359930"/>
</dbReference>
<name>A0A0D3I332_EMIH1</name>
<dbReference type="RefSeq" id="XP_005758096.1">
    <property type="nucleotide sequence ID" value="XM_005758039.1"/>
</dbReference>
<evidence type="ECO:0000256" key="3">
    <source>
        <dbReference type="SAM" id="MobiDB-lite"/>
    </source>
</evidence>
<dbReference type="HOGENOM" id="CLU_600565_0_0_1"/>
<dbReference type="InterPro" id="IPR036291">
    <property type="entry name" value="NAD(P)-bd_dom_sf"/>
</dbReference>
<accession>A0A0D3I332</accession>
<dbReference type="InterPro" id="IPR002347">
    <property type="entry name" value="SDR_fam"/>
</dbReference>
<reference evidence="6" key="2">
    <citation type="submission" date="2024-10" db="UniProtKB">
        <authorList>
            <consortium name="EnsemblProtists"/>
        </authorList>
    </citation>
    <scope>IDENTIFICATION</scope>
</reference>
<dbReference type="SUPFAM" id="SSF51735">
    <property type="entry name" value="NAD(P)-binding Rossmann-fold domains"/>
    <property type="match status" value="1"/>
</dbReference>
<dbReference type="SMART" id="SM00822">
    <property type="entry name" value="PKS_KR"/>
    <property type="match status" value="1"/>
</dbReference>
<dbReference type="PaxDb" id="2903-EOD05667"/>
<dbReference type="STRING" id="2903.R1B8T6"/>
<dbReference type="Pfam" id="PF00106">
    <property type="entry name" value="adh_short"/>
    <property type="match status" value="1"/>
</dbReference>
<feature type="transmembrane region" description="Helical" evidence="4">
    <location>
        <begin position="73"/>
        <end position="95"/>
    </location>
</feature>
<dbReference type="AlphaFoldDB" id="A0A0D3I332"/>
<sequence>MSTVAKLFALPLVLAMLLVQLTLIPVMLPAFLVLLSSSALMAGALKLLHPTQTDEVTNEEFYGSILLLHMKSAWAALAGVVLAIVGPFQMVSALVRSAGSRPANTLRPTSVLITGASSGIGAELARQYAKPGVRLVLTARRVTKLDAVKAQCEALGAVVTAVPADVTDADMMASVVAAADEDAPLDLVVANAGCSESNVPGGSPLWHKAGVVNSTNVMGTVNTVSPAMERMVARGHGQIVIMASVASAGSSTNPSSVSYAASKVWGRAYGQGLRGALKGTGVGVTTICPGFVDSEMVGGKDARKSGWLPSTNCPGFAKRFLESMTMPTDQAVRHMVASIGRNAGVVTLPWWYLASLWAPQMPHYNLMPPFVEYWLAPSGQVKPPAPAGTKKAFRAPSSSEEEDASSPRITERTPSVSSSEEEDMLPSASPSLRKLRRAGRAVRFCVSHLDGLQLSR</sequence>
<feature type="transmembrane region" description="Helical" evidence="4">
    <location>
        <begin position="7"/>
        <end position="35"/>
    </location>
</feature>
<dbReference type="PRINTS" id="PR00081">
    <property type="entry name" value="GDHRDH"/>
</dbReference>
<dbReference type="PANTHER" id="PTHR44196">
    <property type="entry name" value="DEHYDROGENASE/REDUCTASE SDR FAMILY MEMBER 7B"/>
    <property type="match status" value="1"/>
</dbReference>
<proteinExistence type="inferred from homology"/>
<organism evidence="6 7">
    <name type="scientific">Emiliania huxleyi (strain CCMP1516)</name>
    <dbReference type="NCBI Taxonomy" id="280463"/>
    <lineage>
        <taxon>Eukaryota</taxon>
        <taxon>Haptista</taxon>
        <taxon>Haptophyta</taxon>
        <taxon>Prymnesiophyceae</taxon>
        <taxon>Isochrysidales</taxon>
        <taxon>Noelaerhabdaceae</taxon>
        <taxon>Emiliania</taxon>
    </lineage>
</organism>
<evidence type="ECO:0000259" key="5">
    <source>
        <dbReference type="SMART" id="SM00822"/>
    </source>
</evidence>
<keyword evidence="2" id="KW-0560">Oxidoreductase</keyword>